<dbReference type="Pfam" id="PF10648">
    <property type="entry name" value="Gmad2"/>
    <property type="match status" value="1"/>
</dbReference>
<dbReference type="STRING" id="1385519.N801_02690"/>
<dbReference type="OrthoDB" id="4843507at2"/>
<dbReference type="EMBL" id="AVPL01000008">
    <property type="protein sequence ID" value="KGN42133.1"/>
    <property type="molecule type" value="Genomic_DNA"/>
</dbReference>
<comment type="caution">
    <text evidence="3">The sequence shown here is derived from an EMBL/GenBank/DDBJ whole genome shotgun (WGS) entry which is preliminary data.</text>
</comment>
<keyword evidence="4" id="KW-1185">Reference proteome</keyword>
<proteinExistence type="predicted"/>
<evidence type="ECO:0000313" key="4">
    <source>
        <dbReference type="Proteomes" id="UP000030013"/>
    </source>
</evidence>
<dbReference type="InterPro" id="IPR018911">
    <property type="entry name" value="Gmad2_Ig-like_dom"/>
</dbReference>
<sequence>MTTLDELDFAETERALREALATRARHVQPSSRLDAILREASQPERVEGGHRGLALVAVAASAAVLAGVVWASRPGTGDATLPAGPPSATASPAPQPSDSASPPQPGPRPALTLALAVYWVGTNGGEGDRPALVRAFWGADLEATEPASAQVRAAVGESMRRSALWRGTVVEDVRVTAGRISIRLSDSGQDARTVEAAELEVAALAWTAQAAVGRGDTPVRITSDDAGPLLGHVSTDTSFTRAATPPESVADLWIDNPGPGAGLRGGDPVIVTGQAVAFEATVEWELLRGTTVLRDGFTTADAGAPRRGTFTVDLGRLEEGTWTFRAFTTSAEDGQTVVAERLVTFTVGS</sequence>
<feature type="region of interest" description="Disordered" evidence="1">
    <location>
        <begin position="77"/>
        <end position="107"/>
    </location>
</feature>
<feature type="domain" description="Bacterial spore germination immunoglobulin-like" evidence="2">
    <location>
        <begin position="252"/>
        <end position="334"/>
    </location>
</feature>
<reference evidence="3 4" key="1">
    <citation type="submission" date="2013-08" db="EMBL/GenBank/DDBJ databases">
        <title>The genome sequence of Knoellia aerolata.</title>
        <authorList>
            <person name="Zhu W."/>
            <person name="Wang G."/>
        </authorList>
    </citation>
    <scope>NUCLEOTIDE SEQUENCE [LARGE SCALE GENOMIC DNA]</scope>
    <source>
        <strain evidence="3 4">DSM 18566</strain>
    </source>
</reference>
<feature type="compositionally biased region" description="Low complexity" evidence="1">
    <location>
        <begin position="86"/>
        <end position="101"/>
    </location>
</feature>
<dbReference type="eggNOG" id="COG5401">
    <property type="taxonomic scope" value="Bacteria"/>
</dbReference>
<dbReference type="RefSeq" id="WP_035934003.1">
    <property type="nucleotide sequence ID" value="NZ_AVPL01000008.1"/>
</dbReference>
<evidence type="ECO:0000259" key="2">
    <source>
        <dbReference type="Pfam" id="PF10648"/>
    </source>
</evidence>
<accession>A0A0A0JY69</accession>
<dbReference type="AlphaFoldDB" id="A0A0A0JY69"/>
<evidence type="ECO:0000256" key="1">
    <source>
        <dbReference type="SAM" id="MobiDB-lite"/>
    </source>
</evidence>
<name>A0A0A0JY69_9MICO</name>
<evidence type="ECO:0000313" key="3">
    <source>
        <dbReference type="EMBL" id="KGN42133.1"/>
    </source>
</evidence>
<organism evidence="3 4">
    <name type="scientific">Knoellia aerolata DSM 18566</name>
    <dbReference type="NCBI Taxonomy" id="1385519"/>
    <lineage>
        <taxon>Bacteria</taxon>
        <taxon>Bacillati</taxon>
        <taxon>Actinomycetota</taxon>
        <taxon>Actinomycetes</taxon>
        <taxon>Micrococcales</taxon>
        <taxon>Intrasporangiaceae</taxon>
        <taxon>Knoellia</taxon>
    </lineage>
</organism>
<dbReference type="Proteomes" id="UP000030013">
    <property type="component" value="Unassembled WGS sequence"/>
</dbReference>
<gene>
    <name evidence="3" type="ORF">N801_02690</name>
</gene>
<protein>
    <recommendedName>
        <fullName evidence="2">Bacterial spore germination immunoglobulin-like domain-containing protein</fullName>
    </recommendedName>
</protein>